<accession>A0A398D5K7</accession>
<evidence type="ECO:0000313" key="4">
    <source>
        <dbReference type="Proteomes" id="UP000266260"/>
    </source>
</evidence>
<dbReference type="InterPro" id="IPR026816">
    <property type="entry name" value="Flavodoxin_dom"/>
</dbReference>
<comment type="caution">
    <text evidence="2">The sequence shown here is derived from an EMBL/GenBank/DDBJ whole genome shotgun (WGS) entry which is preliminary data.</text>
</comment>
<dbReference type="EMBL" id="QXIU01000225">
    <property type="protein sequence ID" value="RIE07627.1"/>
    <property type="molecule type" value="Genomic_DNA"/>
</dbReference>
<organism evidence="2 4">
    <name type="scientific">Candidatus Cryosericum odellii</name>
    <dbReference type="NCBI Taxonomy" id="2290917"/>
    <lineage>
        <taxon>Bacteria</taxon>
        <taxon>Pseudomonadati</taxon>
        <taxon>Caldisericota/Cryosericota group</taxon>
        <taxon>Candidatus Cryosericota</taxon>
        <taxon>Candidatus Cryosericia</taxon>
        <taxon>Candidatus Cryosericales</taxon>
        <taxon>Candidatus Cryosericaceae</taxon>
        <taxon>Candidatus Cryosericum</taxon>
    </lineage>
</organism>
<dbReference type="OrthoDB" id="1739094at2"/>
<dbReference type="EMBL" id="QXIT01000145">
    <property type="protein sequence ID" value="RIE06887.1"/>
    <property type="molecule type" value="Genomic_DNA"/>
</dbReference>
<dbReference type="RefSeq" id="WP_119120494.1">
    <property type="nucleotide sequence ID" value="NZ_QXIT01000145.1"/>
</dbReference>
<sequence>MNIINGGIMRVRVVYQSMTGNTRKVAETMASASGCVAEPVSAATVSESVDMLFLGASIHAKDIDPSVKKFIEELDPSLVKHVTVFGTGFEGNKEIAVGIMRDLLARRRIHVADKCYFCRGKFLFFNFRHPNAQDLTGAEEFTRSALAD</sequence>
<dbReference type="Proteomes" id="UP000266489">
    <property type="component" value="Unassembled WGS sequence"/>
</dbReference>
<dbReference type="InterPro" id="IPR029039">
    <property type="entry name" value="Flavoprotein-like_sf"/>
</dbReference>
<name>A0A398D3N3_9BACT</name>
<evidence type="ECO:0000259" key="1">
    <source>
        <dbReference type="Pfam" id="PF12724"/>
    </source>
</evidence>
<evidence type="ECO:0000313" key="3">
    <source>
        <dbReference type="EMBL" id="RIE07627.1"/>
    </source>
</evidence>
<dbReference type="SUPFAM" id="SSF52218">
    <property type="entry name" value="Flavoproteins"/>
    <property type="match status" value="1"/>
</dbReference>
<dbReference type="Pfam" id="PF12724">
    <property type="entry name" value="Flavodoxin_5"/>
    <property type="match status" value="1"/>
</dbReference>
<dbReference type="Gene3D" id="3.40.50.360">
    <property type="match status" value="1"/>
</dbReference>
<accession>A0A398D3N3</accession>
<evidence type="ECO:0000313" key="5">
    <source>
        <dbReference type="Proteomes" id="UP000266489"/>
    </source>
</evidence>
<reference evidence="4 5" key="1">
    <citation type="submission" date="2018-09" db="EMBL/GenBank/DDBJ databases">
        <title>Discovery and Ecogenomic Context for Candidatus Cryosericales, a Global Caldiserica Order Active in Thawing Permafrost.</title>
        <authorList>
            <person name="Martinez M.A."/>
            <person name="Woodcroft B.J."/>
            <person name="Ignacio Espinoza J.C."/>
            <person name="Zayed A."/>
            <person name="Singleton C.M."/>
            <person name="Boyd J."/>
            <person name="Li Y.-F."/>
            <person name="Purvine S."/>
            <person name="Maughan H."/>
            <person name="Hodgkins S.B."/>
            <person name="Anderson D."/>
            <person name="Sederholm M."/>
            <person name="Temperton B."/>
            <person name="Saleska S.R."/>
            <person name="Tyson G.W."/>
            <person name="Rich V.I."/>
        </authorList>
    </citation>
    <scope>NUCLEOTIDE SEQUENCE [LARGE SCALE GENOMIC DNA]</scope>
    <source>
        <strain evidence="3 5">SMC5</strain>
        <strain evidence="2 4">SMC6</strain>
    </source>
</reference>
<proteinExistence type="predicted"/>
<protein>
    <submittedName>
        <fullName evidence="2">Flavodoxin family protein</fullName>
    </submittedName>
</protein>
<evidence type="ECO:0000313" key="2">
    <source>
        <dbReference type="EMBL" id="RIE06887.1"/>
    </source>
</evidence>
<feature type="domain" description="Flavodoxin" evidence="1">
    <location>
        <begin position="13"/>
        <end position="91"/>
    </location>
</feature>
<dbReference type="Proteomes" id="UP000266260">
    <property type="component" value="Unassembled WGS sequence"/>
</dbReference>
<dbReference type="AlphaFoldDB" id="A0A398D3N3"/>
<keyword evidence="4" id="KW-1185">Reference proteome</keyword>
<gene>
    <name evidence="3" type="ORF">SMC5_09310</name>
    <name evidence="2" type="ORF">SMC6_08205</name>
</gene>